<feature type="domain" description="EamA" evidence="7">
    <location>
        <begin position="147"/>
        <end position="285"/>
    </location>
</feature>
<evidence type="ECO:0000256" key="3">
    <source>
        <dbReference type="ARBA" id="ARBA00022692"/>
    </source>
</evidence>
<keyword evidence="5 6" id="KW-0472">Membrane</keyword>
<feature type="transmembrane region" description="Helical" evidence="6">
    <location>
        <begin position="105"/>
        <end position="125"/>
    </location>
</feature>
<dbReference type="EMBL" id="JACGCM010002300">
    <property type="protein sequence ID" value="KAF6141673.1"/>
    <property type="molecule type" value="Genomic_DNA"/>
</dbReference>
<feature type="transmembrane region" description="Helical" evidence="6">
    <location>
        <begin position="176"/>
        <end position="196"/>
    </location>
</feature>
<dbReference type="AlphaFoldDB" id="A0A7J7LGC3"/>
<keyword evidence="3 6" id="KW-0812">Transmembrane</keyword>
<dbReference type="InterPro" id="IPR030184">
    <property type="entry name" value="WAT1-related"/>
</dbReference>
<evidence type="ECO:0000313" key="8">
    <source>
        <dbReference type="EMBL" id="KAF6141673.1"/>
    </source>
</evidence>
<dbReference type="SUPFAM" id="SSF103481">
    <property type="entry name" value="Multidrug resistance efflux transporter EmrE"/>
    <property type="match status" value="1"/>
</dbReference>
<evidence type="ECO:0000256" key="4">
    <source>
        <dbReference type="ARBA" id="ARBA00022989"/>
    </source>
</evidence>
<dbReference type="GO" id="GO:0016020">
    <property type="term" value="C:membrane"/>
    <property type="evidence" value="ECO:0007669"/>
    <property type="project" value="UniProtKB-SubCell"/>
</dbReference>
<dbReference type="InterPro" id="IPR037185">
    <property type="entry name" value="EmrE-like"/>
</dbReference>
<feature type="transmembrane region" description="Helical" evidence="6">
    <location>
        <begin position="44"/>
        <end position="66"/>
    </location>
</feature>
<protein>
    <recommendedName>
        <fullName evidence="6">WAT1-related protein</fullName>
    </recommendedName>
</protein>
<feature type="transmembrane region" description="Helical" evidence="6">
    <location>
        <begin position="266"/>
        <end position="285"/>
    </location>
</feature>
<gene>
    <name evidence="8" type="ORF">GIB67_001225</name>
</gene>
<organism evidence="8 9">
    <name type="scientific">Kingdonia uniflora</name>
    <dbReference type="NCBI Taxonomy" id="39325"/>
    <lineage>
        <taxon>Eukaryota</taxon>
        <taxon>Viridiplantae</taxon>
        <taxon>Streptophyta</taxon>
        <taxon>Embryophyta</taxon>
        <taxon>Tracheophyta</taxon>
        <taxon>Spermatophyta</taxon>
        <taxon>Magnoliopsida</taxon>
        <taxon>Ranunculales</taxon>
        <taxon>Circaeasteraceae</taxon>
        <taxon>Kingdonia</taxon>
    </lineage>
</organism>
<feature type="transmembrane region" description="Helical" evidence="6">
    <location>
        <begin position="145"/>
        <end position="164"/>
    </location>
</feature>
<evidence type="ECO:0000256" key="5">
    <source>
        <dbReference type="ARBA" id="ARBA00023136"/>
    </source>
</evidence>
<comment type="caution">
    <text evidence="8">The sequence shown here is derived from an EMBL/GenBank/DDBJ whole genome shotgun (WGS) entry which is preliminary data.</text>
</comment>
<dbReference type="OrthoDB" id="642067at2759"/>
<dbReference type="Pfam" id="PF00892">
    <property type="entry name" value="EamA"/>
    <property type="match status" value="1"/>
</dbReference>
<feature type="transmembrane region" description="Helical" evidence="6">
    <location>
        <begin position="12"/>
        <end position="32"/>
    </location>
</feature>
<accession>A0A7J7LGC3</accession>
<proteinExistence type="inferred from homology"/>
<reference evidence="8 9" key="1">
    <citation type="journal article" date="2020" name="IScience">
        <title>Genome Sequencing of the Endangered Kingdonia uniflora (Circaeasteraceae, Ranunculales) Reveals Potential Mechanisms of Evolutionary Specialization.</title>
        <authorList>
            <person name="Sun Y."/>
            <person name="Deng T."/>
            <person name="Zhang A."/>
            <person name="Moore M.J."/>
            <person name="Landis J.B."/>
            <person name="Lin N."/>
            <person name="Zhang H."/>
            <person name="Zhang X."/>
            <person name="Huang J."/>
            <person name="Zhang X."/>
            <person name="Sun H."/>
            <person name="Wang H."/>
        </authorList>
    </citation>
    <scope>NUCLEOTIDE SEQUENCE [LARGE SCALE GENOMIC DNA]</scope>
    <source>
        <strain evidence="8">TB1705</strain>
        <tissue evidence="8">Leaf</tissue>
    </source>
</reference>
<dbReference type="InterPro" id="IPR000620">
    <property type="entry name" value="EamA_dom"/>
</dbReference>
<evidence type="ECO:0000256" key="2">
    <source>
        <dbReference type="ARBA" id="ARBA00007635"/>
    </source>
</evidence>
<dbReference type="GO" id="GO:0022857">
    <property type="term" value="F:transmembrane transporter activity"/>
    <property type="evidence" value="ECO:0007669"/>
    <property type="project" value="InterPro"/>
</dbReference>
<evidence type="ECO:0000256" key="6">
    <source>
        <dbReference type="RuleBase" id="RU363077"/>
    </source>
</evidence>
<feature type="transmembrane region" description="Helical" evidence="6">
    <location>
        <begin position="216"/>
        <end position="234"/>
    </location>
</feature>
<keyword evidence="4 6" id="KW-1133">Transmembrane helix</keyword>
<name>A0A7J7LGC3_9MAGN</name>
<evidence type="ECO:0000313" key="9">
    <source>
        <dbReference type="Proteomes" id="UP000541444"/>
    </source>
</evidence>
<comment type="similarity">
    <text evidence="2 6">Belongs to the drug/metabolite transporter (DMT) superfamily. Plant drug/metabolite exporter (P-DME) (TC 2.A.7.4) family.</text>
</comment>
<feature type="transmembrane region" description="Helical" evidence="6">
    <location>
        <begin position="241"/>
        <end position="260"/>
    </location>
</feature>
<keyword evidence="9" id="KW-1185">Reference proteome</keyword>
<evidence type="ECO:0000259" key="7">
    <source>
        <dbReference type="Pfam" id="PF00892"/>
    </source>
</evidence>
<evidence type="ECO:0000256" key="1">
    <source>
        <dbReference type="ARBA" id="ARBA00004141"/>
    </source>
</evidence>
<dbReference type="Proteomes" id="UP000541444">
    <property type="component" value="Unassembled WGS sequence"/>
</dbReference>
<sequence>MLKMLKPDFLEDIVVVTGLIAGQFFFAVYTVFTSYLMTTIGLTPLFLIIYGSFATTLFLLPVSFCFERKTWPKEFSLKLFGQFVMLSFGGYEKVTLKCAFSQVKILGTLVCVVGAVTMSFLHKPITEPVTVNSQLNGAIIDRDKITGTLCLIAGVILMSCIVVLQAATLGDFPAPMSLNAVTAFIGGILTVAVQIIQEGRLDIGSPLVSSQQLAAYALLGGSVTGVCVSFQSWAMKKRGPVFVSTFGPIGTLFAVILSALTLGETITIGSLVGMFLMFSGLYFVLWAKKKESCVIIDPMSPRIVEPRKPLLV</sequence>
<comment type="subcellular location">
    <subcellularLocation>
        <location evidence="1 6">Membrane</location>
        <topology evidence="1 6">Multi-pass membrane protein</topology>
    </subcellularLocation>
</comment>
<dbReference type="PANTHER" id="PTHR31218">
    <property type="entry name" value="WAT1-RELATED PROTEIN"/>
    <property type="match status" value="1"/>
</dbReference>